<evidence type="ECO:0000256" key="1">
    <source>
        <dbReference type="SAM" id="Phobius"/>
    </source>
</evidence>
<comment type="caution">
    <text evidence="2">The sequence shown here is derived from an EMBL/GenBank/DDBJ whole genome shotgun (WGS) entry which is preliminary data.</text>
</comment>
<organism evidence="2 3">
    <name type="scientific">Parasponia andersonii</name>
    <name type="common">Sponia andersonii</name>
    <dbReference type="NCBI Taxonomy" id="3476"/>
    <lineage>
        <taxon>Eukaryota</taxon>
        <taxon>Viridiplantae</taxon>
        <taxon>Streptophyta</taxon>
        <taxon>Embryophyta</taxon>
        <taxon>Tracheophyta</taxon>
        <taxon>Spermatophyta</taxon>
        <taxon>Magnoliopsida</taxon>
        <taxon>eudicotyledons</taxon>
        <taxon>Gunneridae</taxon>
        <taxon>Pentapetalae</taxon>
        <taxon>rosids</taxon>
        <taxon>fabids</taxon>
        <taxon>Rosales</taxon>
        <taxon>Cannabaceae</taxon>
        <taxon>Parasponia</taxon>
    </lineage>
</organism>
<dbReference type="AlphaFoldDB" id="A0A2P5D2Z2"/>
<dbReference type="EMBL" id="JXTB01000069">
    <property type="protein sequence ID" value="PON67669.1"/>
    <property type="molecule type" value="Genomic_DNA"/>
</dbReference>
<name>A0A2P5D2Z2_PARAD</name>
<feature type="transmembrane region" description="Helical" evidence="1">
    <location>
        <begin position="19"/>
        <end position="39"/>
    </location>
</feature>
<gene>
    <name evidence="2" type="ORF">PanWU01x14_100930</name>
</gene>
<keyword evidence="3" id="KW-1185">Reference proteome</keyword>
<evidence type="ECO:0008006" key="4">
    <source>
        <dbReference type="Google" id="ProtNLM"/>
    </source>
</evidence>
<proteinExistence type="predicted"/>
<accession>A0A2P5D2Z2</accession>
<keyword evidence="1" id="KW-0812">Transmembrane</keyword>
<evidence type="ECO:0000313" key="3">
    <source>
        <dbReference type="Proteomes" id="UP000237105"/>
    </source>
</evidence>
<evidence type="ECO:0000313" key="2">
    <source>
        <dbReference type="EMBL" id="PON67669.1"/>
    </source>
</evidence>
<dbReference type="OrthoDB" id="10488573at2759"/>
<keyword evidence="1" id="KW-1133">Transmembrane helix</keyword>
<reference evidence="3" key="1">
    <citation type="submission" date="2016-06" db="EMBL/GenBank/DDBJ databases">
        <title>Parallel loss of symbiosis genes in relatives of nitrogen-fixing non-legume Parasponia.</title>
        <authorList>
            <person name="Van Velzen R."/>
            <person name="Holmer R."/>
            <person name="Bu F."/>
            <person name="Rutten L."/>
            <person name="Van Zeijl A."/>
            <person name="Liu W."/>
            <person name="Santuari L."/>
            <person name="Cao Q."/>
            <person name="Sharma T."/>
            <person name="Shen D."/>
            <person name="Roswanjaya Y."/>
            <person name="Wardhani T."/>
            <person name="Kalhor M.S."/>
            <person name="Jansen J."/>
            <person name="Van den Hoogen J."/>
            <person name="Gungor B."/>
            <person name="Hartog M."/>
            <person name="Hontelez J."/>
            <person name="Verver J."/>
            <person name="Yang W.-C."/>
            <person name="Schijlen E."/>
            <person name="Repin R."/>
            <person name="Schilthuizen M."/>
            <person name="Schranz E."/>
            <person name="Heidstra R."/>
            <person name="Miyata K."/>
            <person name="Fedorova E."/>
            <person name="Kohlen W."/>
            <person name="Bisseling T."/>
            <person name="Smit S."/>
            <person name="Geurts R."/>
        </authorList>
    </citation>
    <scope>NUCLEOTIDE SEQUENCE [LARGE SCALE GENOMIC DNA]</scope>
    <source>
        <strain evidence="3">cv. WU1-14</strain>
    </source>
</reference>
<dbReference type="Proteomes" id="UP000237105">
    <property type="component" value="Unassembled WGS sequence"/>
</dbReference>
<keyword evidence="1" id="KW-0472">Membrane</keyword>
<protein>
    <recommendedName>
        <fullName evidence="4">Transmembrane protein</fullName>
    </recommendedName>
</protein>
<sequence length="68" mass="7792">MCGVRGLWEGRPHGDCPGSSLWCVLCRAFLFFLIMFSLLTSPTFTHRGQQDREVHIKRTNAHRYLPGS</sequence>